<keyword evidence="3" id="KW-1185">Reference proteome</keyword>
<sequence length="360" mass="38694">MNIQHTSNVYIGTYANQQDPGIFLYTLDTDTGTLTYIDSIAGIENPSFLAHDQQQRYLYAVSETLEYQGQAGGSVATFAIDNQAGQLTFLNQQPTLGEDPCFLTLDGNQRFLVLNNYTGGSICLYPLQANGEIGPLADKIQHHGSSLDPQRQSSAHPHSCTFDPAGNAFLVADLGLDKIITYHIDAEQQKFIYQAETASKPGAGPRHMAFHPSKNYAYVINELASTITAYSFDPITCTLDPIQSITTLPVGFTGTNTCADIHIHPTGAFLYGSNRGHDSIAVFALEQQTGKLSAIAHSSSGGKCPRNFALTPGGKFLLAANQQTNNVVTFAIDPTNGTLTATGDAIQLPQPVCIKIMGDQ</sequence>
<dbReference type="PANTHER" id="PTHR30344">
    <property type="entry name" value="6-PHOSPHOGLUCONOLACTONASE-RELATED"/>
    <property type="match status" value="1"/>
</dbReference>
<name>A0A5A5TK36_9CHLR</name>
<dbReference type="AlphaFoldDB" id="A0A5A5TK36"/>
<proteinExistence type="inferred from homology"/>
<dbReference type="Gene3D" id="2.130.10.10">
    <property type="entry name" value="YVTN repeat-like/Quinoprotein amine dehydrogenase"/>
    <property type="match status" value="1"/>
</dbReference>
<dbReference type="Pfam" id="PF10282">
    <property type="entry name" value="Lactonase"/>
    <property type="match status" value="1"/>
</dbReference>
<gene>
    <name evidence="2" type="ORF">KDI_49470</name>
</gene>
<dbReference type="GO" id="GO:0005829">
    <property type="term" value="C:cytosol"/>
    <property type="evidence" value="ECO:0007669"/>
    <property type="project" value="TreeGrafter"/>
</dbReference>
<dbReference type="RefSeq" id="WP_149404214.1">
    <property type="nucleotide sequence ID" value="NZ_BIXY01000108.1"/>
</dbReference>
<evidence type="ECO:0000256" key="1">
    <source>
        <dbReference type="ARBA" id="ARBA00005564"/>
    </source>
</evidence>
<comment type="caution">
    <text evidence="2">The sequence shown here is derived from an EMBL/GenBank/DDBJ whole genome shotgun (WGS) entry which is preliminary data.</text>
</comment>
<dbReference type="InterPro" id="IPR019405">
    <property type="entry name" value="Lactonase_7-beta_prop"/>
</dbReference>
<dbReference type="EMBL" id="BIXY01000108">
    <property type="protein sequence ID" value="GCF11383.1"/>
    <property type="molecule type" value="Genomic_DNA"/>
</dbReference>
<protein>
    <submittedName>
        <fullName evidence="2">6-phosphogluconolactonase</fullName>
    </submittedName>
</protein>
<accession>A0A5A5TK36</accession>
<evidence type="ECO:0000313" key="2">
    <source>
        <dbReference type="EMBL" id="GCF11383.1"/>
    </source>
</evidence>
<dbReference type="PANTHER" id="PTHR30344:SF1">
    <property type="entry name" value="6-PHOSPHOGLUCONOLACTONASE"/>
    <property type="match status" value="1"/>
</dbReference>
<dbReference type="GO" id="GO:0017057">
    <property type="term" value="F:6-phosphogluconolactonase activity"/>
    <property type="evidence" value="ECO:0007669"/>
    <property type="project" value="TreeGrafter"/>
</dbReference>
<organism evidence="2 3">
    <name type="scientific">Dictyobacter arantiisoli</name>
    <dbReference type="NCBI Taxonomy" id="2014874"/>
    <lineage>
        <taxon>Bacteria</taxon>
        <taxon>Bacillati</taxon>
        <taxon>Chloroflexota</taxon>
        <taxon>Ktedonobacteria</taxon>
        <taxon>Ktedonobacterales</taxon>
        <taxon>Dictyobacteraceae</taxon>
        <taxon>Dictyobacter</taxon>
    </lineage>
</organism>
<dbReference type="FunFam" id="2.130.10.10:FF:000306">
    <property type="entry name" value="3-carboxymuconate cyclase"/>
    <property type="match status" value="1"/>
</dbReference>
<comment type="similarity">
    <text evidence="1">Belongs to the cycloisomerase 2 family.</text>
</comment>
<dbReference type="InterPro" id="IPR015943">
    <property type="entry name" value="WD40/YVTN_repeat-like_dom_sf"/>
</dbReference>
<dbReference type="Proteomes" id="UP000322530">
    <property type="component" value="Unassembled WGS sequence"/>
</dbReference>
<reference evidence="2 3" key="1">
    <citation type="submission" date="2019-01" db="EMBL/GenBank/DDBJ databases">
        <title>Draft genome sequence of Dictyobacter sp. Uno17.</title>
        <authorList>
            <person name="Wang C.M."/>
            <person name="Zheng Y."/>
            <person name="Sakai Y."/>
            <person name="Abe K."/>
            <person name="Yokota A."/>
            <person name="Yabe S."/>
        </authorList>
    </citation>
    <scope>NUCLEOTIDE SEQUENCE [LARGE SCALE GENOMIC DNA]</scope>
    <source>
        <strain evidence="2 3">Uno17</strain>
    </source>
</reference>
<evidence type="ECO:0000313" key="3">
    <source>
        <dbReference type="Proteomes" id="UP000322530"/>
    </source>
</evidence>
<dbReference type="OrthoDB" id="9790815at2"/>
<dbReference type="InterPro" id="IPR011048">
    <property type="entry name" value="Haem_d1_sf"/>
</dbReference>
<dbReference type="SUPFAM" id="SSF51004">
    <property type="entry name" value="C-terminal (heme d1) domain of cytochrome cd1-nitrite reductase"/>
    <property type="match status" value="1"/>
</dbReference>
<dbReference type="InterPro" id="IPR050282">
    <property type="entry name" value="Cycloisomerase_2"/>
</dbReference>